<dbReference type="PANTHER" id="PTHR11487">
    <property type="entry name" value="THIOESTERASE"/>
    <property type="match status" value="1"/>
</dbReference>
<accession>A0A077PJM9</accession>
<dbReference type="InterPro" id="IPR029058">
    <property type="entry name" value="AB_hydrolase_fold"/>
</dbReference>
<dbReference type="SUPFAM" id="SSF53474">
    <property type="entry name" value="alpha/beta-Hydrolases"/>
    <property type="match status" value="1"/>
</dbReference>
<evidence type="ECO:0000256" key="1">
    <source>
        <dbReference type="ARBA" id="ARBA00007169"/>
    </source>
</evidence>
<dbReference type="GO" id="GO:0008610">
    <property type="term" value="P:lipid biosynthetic process"/>
    <property type="evidence" value="ECO:0007669"/>
    <property type="project" value="TreeGrafter"/>
</dbReference>
<organism evidence="3 4">
    <name type="scientific">Xenorhabdus bovienii str. kraussei Quebec</name>
    <dbReference type="NCBI Taxonomy" id="1398203"/>
    <lineage>
        <taxon>Bacteria</taxon>
        <taxon>Pseudomonadati</taxon>
        <taxon>Pseudomonadota</taxon>
        <taxon>Gammaproteobacteria</taxon>
        <taxon>Enterobacterales</taxon>
        <taxon>Morganellaceae</taxon>
        <taxon>Xenorhabdus</taxon>
    </lineage>
</organism>
<comment type="caution">
    <text evidence="3">The sequence shown here is derived from an EMBL/GenBank/DDBJ whole genome shotgun (WGS) entry which is preliminary data.</text>
</comment>
<dbReference type="HOGENOM" id="CLU_070456_1_2_6"/>
<dbReference type="InterPro" id="IPR012223">
    <property type="entry name" value="TEII"/>
</dbReference>
<evidence type="ECO:0000313" key="4">
    <source>
        <dbReference type="Proteomes" id="UP000028500"/>
    </source>
</evidence>
<keyword evidence="4" id="KW-1185">Reference proteome</keyword>
<dbReference type="OrthoDB" id="8480037at2"/>
<comment type="similarity">
    <text evidence="1">Belongs to the thioesterase family.</text>
</comment>
<protein>
    <submittedName>
        <fullName evidence="3">Thioesterase</fullName>
    </submittedName>
</protein>
<dbReference type="RefSeq" id="WP_051861384.1">
    <property type="nucleotide sequence ID" value="NZ_CAWLZI010000265.1"/>
</dbReference>
<dbReference type="PANTHER" id="PTHR11487:SF0">
    <property type="entry name" value="S-ACYL FATTY ACID SYNTHASE THIOESTERASE, MEDIUM CHAIN"/>
    <property type="match status" value="1"/>
</dbReference>
<dbReference type="Pfam" id="PF00975">
    <property type="entry name" value="Thioesterase"/>
    <property type="match status" value="1"/>
</dbReference>
<name>A0A077PJM9_XENBV</name>
<dbReference type="EMBL" id="CBSY010000206">
    <property type="protein sequence ID" value="CDH20936.1"/>
    <property type="molecule type" value="Genomic_DNA"/>
</dbReference>
<evidence type="ECO:0000259" key="2">
    <source>
        <dbReference type="Pfam" id="PF00975"/>
    </source>
</evidence>
<reference evidence="3" key="1">
    <citation type="submission" date="2013-07" db="EMBL/GenBank/DDBJ databases">
        <title>Sub-species coevolution in mutualistic symbiosis.</title>
        <authorList>
            <person name="Murfin K."/>
            <person name="Klassen J."/>
            <person name="Lee M."/>
            <person name="Forst S."/>
            <person name="Stock P."/>
            <person name="Goodrich-Blair H."/>
        </authorList>
    </citation>
    <scope>NUCLEOTIDE SEQUENCE [LARGE SCALE GENOMIC DNA]</scope>
    <source>
        <strain evidence="3">Kraussei Quebec</strain>
    </source>
</reference>
<proteinExistence type="inferred from homology"/>
<dbReference type="InterPro" id="IPR001031">
    <property type="entry name" value="Thioesterase"/>
</dbReference>
<gene>
    <name evidence="3" type="ORF">XBKQ1_2840019</name>
</gene>
<feature type="domain" description="Thioesterase" evidence="2">
    <location>
        <begin position="33"/>
        <end position="253"/>
    </location>
</feature>
<sequence>MIDSAWKQETTATTQGHLPWFYSTHQEKLPDKIIYCFPHAGGNAESYLSWQQELPKNICIKAVCIPGSWRRYKEPSPYSIDILTTELAAEIDKVAADDFYFFGHSMGAIVAYEVARKLKNHAKGLIVSASASPQNVPSERVLAMSKMSDEKFASEMHFFNGIDEKILDSQFSAEIVSARLKKDFHLIAKYRYQETEKIKTPIWGIVGKDDPHVSQEAIMEWQLLTHEFKGCQVADGDHFYLNKNRLEIIKSINEMVINNNEENQLLII</sequence>
<dbReference type="Proteomes" id="UP000028500">
    <property type="component" value="Unassembled WGS sequence"/>
</dbReference>
<dbReference type="AlphaFoldDB" id="A0A077PJM9"/>
<evidence type="ECO:0000313" key="3">
    <source>
        <dbReference type="EMBL" id="CDH20936.1"/>
    </source>
</evidence>
<dbReference type="Gene3D" id="3.40.50.1820">
    <property type="entry name" value="alpha/beta hydrolase"/>
    <property type="match status" value="1"/>
</dbReference>